<keyword evidence="6" id="KW-1185">Reference proteome</keyword>
<dbReference type="PRINTS" id="PR00722">
    <property type="entry name" value="CHYMOTRYPSIN"/>
</dbReference>
<dbReference type="EMBL" id="CP053015">
    <property type="protein sequence ID" value="QJQ32557.1"/>
    <property type="molecule type" value="Genomic_DNA"/>
</dbReference>
<dbReference type="AlphaFoldDB" id="A0A6M4ATW5"/>
<dbReference type="InterPro" id="IPR005546">
    <property type="entry name" value="Autotransporte_beta"/>
</dbReference>
<keyword evidence="2" id="KW-0732">Signal</keyword>
<evidence type="ECO:0000256" key="1">
    <source>
        <dbReference type="ARBA" id="ARBA00023157"/>
    </source>
</evidence>
<proteinExistence type="predicted"/>
<dbReference type="InterPro" id="IPR043504">
    <property type="entry name" value="Peptidase_S1_PA_chymotrypsin"/>
</dbReference>
<dbReference type="InterPro" id="IPR001314">
    <property type="entry name" value="Peptidase_S1A"/>
</dbReference>
<dbReference type="KEGG" id="slan:GV829_08925"/>
<dbReference type="RefSeq" id="WP_169945934.1">
    <property type="nucleotide sequence ID" value="NZ_CP053015.1"/>
</dbReference>
<dbReference type="PROSITE" id="PS50240">
    <property type="entry name" value="TRYPSIN_DOM"/>
    <property type="match status" value="1"/>
</dbReference>
<dbReference type="SMART" id="SM00020">
    <property type="entry name" value="Tryp_SPc"/>
    <property type="match status" value="1"/>
</dbReference>
<dbReference type="Gene3D" id="2.40.10.10">
    <property type="entry name" value="Trypsin-like serine proteases"/>
    <property type="match status" value="1"/>
</dbReference>
<sequence>MTTSGFKRSAGRVARLSLLTTACAASFAYAAPALADGGALAGTGALQNIQPEAHGNLTAVLPEAQSALLPAVVPEAHTYVEATAPVPHRAFIDPSEPEPEILISNPGTPTTARDTGITGVGQMVVDSGGGFIGLCTGTLINPRTVIFAAHCVNTRPATAYGANSGGTGIAFGFEAFTRANAPGEVDELRRWLLGDAGTGAGRFQTNLAQAFYNVNQVVYNPFSLEPASRGFLYGDVALATLDTPAANIPTWALLFSPLSAPSTISQATGTGYNVGIVGYGGNGTGTSGTQPIDFRRRAAENVIGALTDLNTFEQFLFGSPPSTLTQNLYFIDFDDPLRGAEGASIFDFNAFKDDARFKNGVPSEGTTAGGDSGGPMILQNFSRQLVIGVLSGGYTRFFNGQSTNGYGTVSFYQPLYLYWDWIAANNPYHYVSAKAGDGSWTDPTRWVSTLDPSYYILSGGQPVNGIPTVPGEQAAGTSGDFGQICFQSTFFQSDECYDTATGDFLVNGQPATAGQPTDGLTIMHVDGDAVANAAGNGFVSTGPTPHNGAPVLPAATLANGLPGASDFVPNNSDPVRETGVLARYFDVTLSATGTTTLSGANIVIDRLTIGTAGAGLVIANTGTLTSLINVNQFAGTVAVNGTLTSVGDYSLFGGAISGTGRINTPFLTSVLGTFNPGTTTTVGNLTVGGNLVMSSGTNYIVNLGPNQTSDRITVVVNGDPAGGRANVGGTLSLAPVAGYRVTYGDQFTIVSAAGGVSGQFVAPGAFSPILNPVVSYGASSVTVRIDARSYNTVIDASSPIQRAFAQLLDQNRPGSAGNLAGVYGELDLMTQANIRSTLEGLAPRTPSMTIGSGVVMNEVLGRFFRERIANAATGETAGTVAMYGRPLQLAALNANDGMGMEVMSDVGTGMVNTGTTDEDSALFLAGGYINGSGVATTGATPGGRNKFDGFYITAGIEQSVGDKDFFGFGFTYADLDGSAPNNLAETGGNLYQGTVYGGVHVGSRALADFQASGGIYSLSSARTAIVGLNTFNLTANDDVMSMSGELGLSVLPASTAGIAVTPRVSLRYSMLNFKPLSETGGAAGMTYDLDSSESLQARAGFTARTSAGNVRPYLSLNYVHELLDQPVGVLGNFTLGSGNGVLFGFDGDDKNWGEAAAGVTIGGENISASLSAETTVFRSDYRNQTYRASISWRF</sequence>
<evidence type="ECO:0000313" key="6">
    <source>
        <dbReference type="Proteomes" id="UP000503018"/>
    </source>
</evidence>
<dbReference type="Proteomes" id="UP000503018">
    <property type="component" value="Chromosome"/>
</dbReference>
<gene>
    <name evidence="5" type="ORF">GV829_08925</name>
</gene>
<feature type="domain" description="Peptidase S1" evidence="3">
    <location>
        <begin position="117"/>
        <end position="427"/>
    </location>
</feature>
<protein>
    <submittedName>
        <fullName evidence="5">Autotransporter domain-containing protein</fullName>
    </submittedName>
</protein>
<reference evidence="5 6" key="1">
    <citation type="submission" date="2020-01" db="EMBL/GenBank/DDBJ databases">
        <title>Sphingomonas sp. strain CSW-10.</title>
        <authorList>
            <person name="Chen W.-M."/>
        </authorList>
    </citation>
    <scope>NUCLEOTIDE SEQUENCE [LARGE SCALE GENOMIC DNA]</scope>
    <source>
        <strain evidence="5 6">CSW-10</strain>
    </source>
</reference>
<dbReference type="InterPro" id="IPR036709">
    <property type="entry name" value="Autotransporte_beta_dom_sf"/>
</dbReference>
<dbReference type="PROSITE" id="PS00135">
    <property type="entry name" value="TRYPSIN_SER"/>
    <property type="match status" value="1"/>
</dbReference>
<evidence type="ECO:0000256" key="2">
    <source>
        <dbReference type="SAM" id="SignalP"/>
    </source>
</evidence>
<dbReference type="SUPFAM" id="SSF50494">
    <property type="entry name" value="Trypsin-like serine proteases"/>
    <property type="match status" value="1"/>
</dbReference>
<evidence type="ECO:0000259" key="3">
    <source>
        <dbReference type="PROSITE" id="PS50240"/>
    </source>
</evidence>
<dbReference type="SMART" id="SM00869">
    <property type="entry name" value="Autotransporter"/>
    <property type="match status" value="1"/>
</dbReference>
<evidence type="ECO:0000259" key="4">
    <source>
        <dbReference type="PROSITE" id="PS51208"/>
    </source>
</evidence>
<organism evidence="5 6">
    <name type="scientific">Sphingomonas lacunae</name>
    <dbReference type="NCBI Taxonomy" id="2698828"/>
    <lineage>
        <taxon>Bacteria</taxon>
        <taxon>Pseudomonadati</taxon>
        <taxon>Pseudomonadota</taxon>
        <taxon>Alphaproteobacteria</taxon>
        <taxon>Sphingomonadales</taxon>
        <taxon>Sphingomonadaceae</taxon>
        <taxon>Sphingomonas</taxon>
    </lineage>
</organism>
<name>A0A6M4ATW5_9SPHN</name>
<evidence type="ECO:0000313" key="5">
    <source>
        <dbReference type="EMBL" id="QJQ32557.1"/>
    </source>
</evidence>
<feature type="signal peptide" evidence="2">
    <location>
        <begin position="1"/>
        <end position="35"/>
    </location>
</feature>
<dbReference type="InterPro" id="IPR009003">
    <property type="entry name" value="Peptidase_S1_PA"/>
</dbReference>
<dbReference type="Pfam" id="PF03797">
    <property type="entry name" value="Autotransporter"/>
    <property type="match status" value="1"/>
</dbReference>
<accession>A0A6M4ATW5</accession>
<feature type="chain" id="PRO_5026928896" evidence="2">
    <location>
        <begin position="36"/>
        <end position="1194"/>
    </location>
</feature>
<dbReference type="PROSITE" id="PS51208">
    <property type="entry name" value="AUTOTRANSPORTER"/>
    <property type="match status" value="1"/>
</dbReference>
<dbReference type="InterPro" id="IPR033116">
    <property type="entry name" value="TRYPSIN_SER"/>
</dbReference>
<dbReference type="SUPFAM" id="SSF103515">
    <property type="entry name" value="Autotransporter"/>
    <property type="match status" value="1"/>
</dbReference>
<dbReference type="GO" id="GO:0004252">
    <property type="term" value="F:serine-type endopeptidase activity"/>
    <property type="evidence" value="ECO:0007669"/>
    <property type="project" value="InterPro"/>
</dbReference>
<dbReference type="InterPro" id="IPR001254">
    <property type="entry name" value="Trypsin_dom"/>
</dbReference>
<keyword evidence="1" id="KW-1015">Disulfide bond</keyword>
<dbReference type="Gene3D" id="2.40.128.130">
    <property type="entry name" value="Autotransporter beta-domain"/>
    <property type="match status" value="1"/>
</dbReference>
<dbReference type="GO" id="GO:0006508">
    <property type="term" value="P:proteolysis"/>
    <property type="evidence" value="ECO:0007669"/>
    <property type="project" value="InterPro"/>
</dbReference>
<feature type="domain" description="Autotransporter" evidence="4">
    <location>
        <begin position="915"/>
        <end position="1194"/>
    </location>
</feature>